<keyword evidence="3 5" id="KW-1133">Transmembrane helix</keyword>
<evidence type="ECO:0000256" key="4">
    <source>
        <dbReference type="ARBA" id="ARBA00023136"/>
    </source>
</evidence>
<dbReference type="Pfam" id="PF07690">
    <property type="entry name" value="MFS_1"/>
    <property type="match status" value="1"/>
</dbReference>
<feature type="transmembrane region" description="Helical" evidence="5">
    <location>
        <begin position="172"/>
        <end position="191"/>
    </location>
</feature>
<gene>
    <name evidence="7" type="ORF">Ssi02_22040</name>
</gene>
<feature type="transmembrane region" description="Helical" evidence="5">
    <location>
        <begin position="211"/>
        <end position="230"/>
    </location>
</feature>
<feature type="domain" description="Major facilitator superfamily (MFS) profile" evidence="6">
    <location>
        <begin position="215"/>
        <end position="402"/>
    </location>
</feature>
<evidence type="ECO:0000259" key="6">
    <source>
        <dbReference type="PROSITE" id="PS50850"/>
    </source>
</evidence>
<evidence type="ECO:0000313" key="8">
    <source>
        <dbReference type="Proteomes" id="UP000606172"/>
    </source>
</evidence>
<feature type="transmembrane region" description="Helical" evidence="5">
    <location>
        <begin position="146"/>
        <end position="166"/>
    </location>
</feature>
<dbReference type="InterPro" id="IPR020846">
    <property type="entry name" value="MFS_dom"/>
</dbReference>
<evidence type="ECO:0000256" key="2">
    <source>
        <dbReference type="ARBA" id="ARBA00022692"/>
    </source>
</evidence>
<feature type="transmembrane region" description="Helical" evidence="5">
    <location>
        <begin position="16"/>
        <end position="40"/>
    </location>
</feature>
<dbReference type="RefSeq" id="WP_204024422.1">
    <property type="nucleotide sequence ID" value="NZ_BOOW01000013.1"/>
</dbReference>
<feature type="transmembrane region" description="Helical" evidence="5">
    <location>
        <begin position="46"/>
        <end position="67"/>
    </location>
</feature>
<dbReference type="EMBL" id="BOOW01000013">
    <property type="protein sequence ID" value="GII91973.1"/>
    <property type="molecule type" value="Genomic_DNA"/>
</dbReference>
<dbReference type="GO" id="GO:0005886">
    <property type="term" value="C:plasma membrane"/>
    <property type="evidence" value="ECO:0007669"/>
    <property type="project" value="UniProtKB-SubCell"/>
</dbReference>
<feature type="transmembrane region" description="Helical" evidence="5">
    <location>
        <begin position="79"/>
        <end position="98"/>
    </location>
</feature>
<dbReference type="PROSITE" id="PS50850">
    <property type="entry name" value="MFS"/>
    <property type="match status" value="1"/>
</dbReference>
<feature type="transmembrane region" description="Helical" evidence="5">
    <location>
        <begin position="281"/>
        <end position="299"/>
    </location>
</feature>
<reference evidence="7" key="1">
    <citation type="submission" date="2021-01" db="EMBL/GenBank/DDBJ databases">
        <title>Whole genome shotgun sequence of Sinosporangium siamense NBRC 109515.</title>
        <authorList>
            <person name="Komaki H."/>
            <person name="Tamura T."/>
        </authorList>
    </citation>
    <scope>NUCLEOTIDE SEQUENCE</scope>
    <source>
        <strain evidence="7">NBRC 109515</strain>
    </source>
</reference>
<evidence type="ECO:0000256" key="3">
    <source>
        <dbReference type="ARBA" id="ARBA00022989"/>
    </source>
</evidence>
<keyword evidence="2 5" id="KW-0812">Transmembrane</keyword>
<comment type="subcellular location">
    <subcellularLocation>
        <location evidence="1">Cell membrane</location>
        <topology evidence="1">Multi-pass membrane protein</topology>
    </subcellularLocation>
</comment>
<keyword evidence="4 5" id="KW-0472">Membrane</keyword>
<dbReference type="SUPFAM" id="SSF103473">
    <property type="entry name" value="MFS general substrate transporter"/>
    <property type="match status" value="1"/>
</dbReference>
<dbReference type="AlphaFoldDB" id="A0A919RE61"/>
<keyword evidence="8" id="KW-1185">Reference proteome</keyword>
<dbReference type="InterPro" id="IPR011701">
    <property type="entry name" value="MFS"/>
</dbReference>
<dbReference type="PANTHER" id="PTHR23542:SF1">
    <property type="entry name" value="MAJOR FACILITATOR SUPERFAMILY (MFS) PROFILE DOMAIN-CONTAINING PROTEIN"/>
    <property type="match status" value="1"/>
</dbReference>
<dbReference type="InterPro" id="IPR036259">
    <property type="entry name" value="MFS_trans_sf"/>
</dbReference>
<evidence type="ECO:0000313" key="7">
    <source>
        <dbReference type="EMBL" id="GII91973.1"/>
    </source>
</evidence>
<feature type="transmembrane region" description="Helical" evidence="5">
    <location>
        <begin position="338"/>
        <end position="357"/>
    </location>
</feature>
<dbReference type="PANTHER" id="PTHR23542">
    <property type="match status" value="1"/>
</dbReference>
<evidence type="ECO:0000256" key="5">
    <source>
        <dbReference type="SAM" id="Phobius"/>
    </source>
</evidence>
<dbReference type="GO" id="GO:0022857">
    <property type="term" value="F:transmembrane transporter activity"/>
    <property type="evidence" value="ECO:0007669"/>
    <property type="project" value="InterPro"/>
</dbReference>
<dbReference type="Proteomes" id="UP000606172">
    <property type="component" value="Unassembled WGS sequence"/>
</dbReference>
<feature type="transmembrane region" description="Helical" evidence="5">
    <location>
        <begin position="104"/>
        <end position="125"/>
    </location>
</feature>
<name>A0A919RE61_9ACTN</name>
<evidence type="ECO:0000256" key="1">
    <source>
        <dbReference type="ARBA" id="ARBA00004651"/>
    </source>
</evidence>
<comment type="caution">
    <text evidence="7">The sequence shown here is derived from an EMBL/GenBank/DDBJ whole genome shotgun (WGS) entry which is preliminary data.</text>
</comment>
<feature type="transmembrane region" description="Helical" evidence="5">
    <location>
        <begin position="369"/>
        <end position="391"/>
    </location>
</feature>
<sequence>MVGPYRGLFNTPGAKGFVISGFVGRLPMSMLGISIVLLISALTNSYGTAGAIAATVSVAFAVSAPLSGRLVDRFGQARVLIPITIAHGAALIGLMLLASSGAPIWTLFATGVLVGATAVSLGSMVRARWSYLTAGDSKKLHTAFSFESVMDEMIFVGGPALATALATTVSEYAGLVVVLLSTTIGVTTFALQRGTEPPVRPRRSGGGTSPILIPGVAVVSCVFLAMGSVFGSVDLITVAFAEEEGSKAAAGLMLGAFAGGSLVSGIWFGARQWRISLRSRFVRALGFFAVGVVPIVFVGHVALMAVALFLAGLAISPTIITGYALVERLVPNGLLTEGMAWISTAVGFGVAIGAWAGGRLTDMFGATNAYGFALICALLAATVGLAGSALLRTPKETSPAQA</sequence>
<protein>
    <submittedName>
        <fullName evidence="7">MFS transporter</fullName>
    </submittedName>
</protein>
<proteinExistence type="predicted"/>
<organism evidence="7 8">
    <name type="scientific">Sinosporangium siamense</name>
    <dbReference type="NCBI Taxonomy" id="1367973"/>
    <lineage>
        <taxon>Bacteria</taxon>
        <taxon>Bacillati</taxon>
        <taxon>Actinomycetota</taxon>
        <taxon>Actinomycetes</taxon>
        <taxon>Streptosporangiales</taxon>
        <taxon>Streptosporangiaceae</taxon>
        <taxon>Sinosporangium</taxon>
    </lineage>
</organism>
<feature type="transmembrane region" description="Helical" evidence="5">
    <location>
        <begin position="250"/>
        <end position="269"/>
    </location>
</feature>
<feature type="transmembrane region" description="Helical" evidence="5">
    <location>
        <begin position="305"/>
        <end position="326"/>
    </location>
</feature>
<dbReference type="Gene3D" id="1.20.1250.20">
    <property type="entry name" value="MFS general substrate transporter like domains"/>
    <property type="match status" value="2"/>
</dbReference>
<accession>A0A919RE61</accession>